<evidence type="ECO:0000313" key="3">
    <source>
        <dbReference type="Proteomes" id="UP000249134"/>
    </source>
</evidence>
<sequence length="152" mass="17341">MESLKQFQFSRFATLQSLENIVVDKWNVQPIGYANTVQWNAGHIYISAEFFLHKADNNYEMKHAEWSALFATGTRPSEWKGETPAPADIMLALMEQKDRIMNHFDGNLQNEASEAISIASHEMNNVDAFLQFVTWHEGIHTGIIKSLNNAIK</sequence>
<dbReference type="STRING" id="1348624.GCA_001591545_00426"/>
<accession>A0A2X4VQN2</accession>
<keyword evidence="3" id="KW-1185">Reference proteome</keyword>
<dbReference type="Proteomes" id="UP000249134">
    <property type="component" value="Chromosome 1"/>
</dbReference>
<dbReference type="RefSeq" id="WP_066136806.1">
    <property type="nucleotide sequence ID" value="NZ_CBCSGM010000001.1"/>
</dbReference>
<protein>
    <submittedName>
        <fullName evidence="2">DinB superfamily</fullName>
    </submittedName>
</protein>
<reference evidence="2 3" key="1">
    <citation type="submission" date="2018-06" db="EMBL/GenBank/DDBJ databases">
        <authorList>
            <consortium name="Pathogen Informatics"/>
            <person name="Doyle S."/>
        </authorList>
    </citation>
    <scope>NUCLEOTIDE SEQUENCE [LARGE SCALE GENOMIC DNA]</scope>
    <source>
        <strain evidence="2 3">NCTC4824</strain>
    </source>
</reference>
<proteinExistence type="predicted"/>
<dbReference type="KEGG" id="blen:NCTC4824_01333"/>
<organism evidence="2 3">
    <name type="scientific">Lederbergia lenta</name>
    <name type="common">Bacillus lentus</name>
    <dbReference type="NCBI Taxonomy" id="1467"/>
    <lineage>
        <taxon>Bacteria</taxon>
        <taxon>Bacillati</taxon>
        <taxon>Bacillota</taxon>
        <taxon>Bacilli</taxon>
        <taxon>Bacillales</taxon>
        <taxon>Bacillaceae</taxon>
        <taxon>Lederbergia</taxon>
    </lineage>
</organism>
<dbReference type="InterPro" id="IPR034660">
    <property type="entry name" value="DinB/YfiT-like"/>
</dbReference>
<dbReference type="Gene3D" id="1.20.120.450">
    <property type="entry name" value="dinb family like domain"/>
    <property type="match status" value="1"/>
</dbReference>
<gene>
    <name evidence="2" type="ORF">NCTC4824_01333</name>
</gene>
<name>A0A2X4VQN2_LEDLE</name>
<dbReference type="Pfam" id="PF12867">
    <property type="entry name" value="DinB_2"/>
    <property type="match status" value="1"/>
</dbReference>
<evidence type="ECO:0000313" key="2">
    <source>
        <dbReference type="EMBL" id="SQI54527.1"/>
    </source>
</evidence>
<feature type="domain" description="DinB-like" evidence="1">
    <location>
        <begin position="6"/>
        <end position="144"/>
    </location>
</feature>
<evidence type="ECO:0000259" key="1">
    <source>
        <dbReference type="Pfam" id="PF12867"/>
    </source>
</evidence>
<dbReference type="SUPFAM" id="SSF109854">
    <property type="entry name" value="DinB/YfiT-like putative metalloenzymes"/>
    <property type="match status" value="1"/>
</dbReference>
<dbReference type="AlphaFoldDB" id="A0A2X4VQN2"/>
<dbReference type="EMBL" id="LS483476">
    <property type="protein sequence ID" value="SQI54527.1"/>
    <property type="molecule type" value="Genomic_DNA"/>
</dbReference>
<dbReference type="InterPro" id="IPR024775">
    <property type="entry name" value="DinB-like"/>
</dbReference>